<name>A0A444X5D1_ARAHY</name>
<comment type="caution">
    <text evidence="2">The sequence shown here is derived from an EMBL/GenBank/DDBJ whole genome shotgun (WGS) entry which is preliminary data.</text>
</comment>
<evidence type="ECO:0000313" key="2">
    <source>
        <dbReference type="EMBL" id="RYQ84878.1"/>
    </source>
</evidence>
<evidence type="ECO:0000259" key="1">
    <source>
        <dbReference type="Pfam" id="PF03108"/>
    </source>
</evidence>
<sequence>MGVIFECDNPILLRTWRVSSLSELKSLILSNLCGLGRKEIGRVVYKLLAPLGNGVFWFCLFWLQGDEHVRLMFDIHGRIMAEQVMEFSVEVSDVGGSETVHSTLVQDDPSLAPPPIYVASPVEDMDMGHYHALDLDAIHKKSLFFNTGEDDYNLDGGVEFRVGHRFKSRDAIMQGVKNYSIRRSVEYRVVESDQLKYHVYCHQAATGYP</sequence>
<dbReference type="InterPro" id="IPR004332">
    <property type="entry name" value="Transposase_MuDR"/>
</dbReference>
<organism evidence="2 3">
    <name type="scientific">Arachis hypogaea</name>
    <name type="common">Peanut</name>
    <dbReference type="NCBI Taxonomy" id="3818"/>
    <lineage>
        <taxon>Eukaryota</taxon>
        <taxon>Viridiplantae</taxon>
        <taxon>Streptophyta</taxon>
        <taxon>Embryophyta</taxon>
        <taxon>Tracheophyta</taxon>
        <taxon>Spermatophyta</taxon>
        <taxon>Magnoliopsida</taxon>
        <taxon>eudicotyledons</taxon>
        <taxon>Gunneridae</taxon>
        <taxon>Pentapetalae</taxon>
        <taxon>rosids</taxon>
        <taxon>fabids</taxon>
        <taxon>Fabales</taxon>
        <taxon>Fabaceae</taxon>
        <taxon>Papilionoideae</taxon>
        <taxon>50 kb inversion clade</taxon>
        <taxon>dalbergioids sensu lato</taxon>
        <taxon>Dalbergieae</taxon>
        <taxon>Pterocarpus clade</taxon>
        <taxon>Arachis</taxon>
    </lineage>
</organism>
<dbReference type="Pfam" id="PF03108">
    <property type="entry name" value="DBD_Tnp_Mut"/>
    <property type="match status" value="1"/>
</dbReference>
<gene>
    <name evidence="2" type="ORF">Ahy_B10g104379</name>
</gene>
<dbReference type="Proteomes" id="UP000289738">
    <property type="component" value="Chromosome B10"/>
</dbReference>
<proteinExistence type="predicted"/>
<feature type="domain" description="Transposase MuDR plant" evidence="1">
    <location>
        <begin position="158"/>
        <end position="203"/>
    </location>
</feature>
<reference evidence="2 3" key="1">
    <citation type="submission" date="2019-01" db="EMBL/GenBank/DDBJ databases">
        <title>Sequencing of cultivated peanut Arachis hypogaea provides insights into genome evolution and oil improvement.</title>
        <authorList>
            <person name="Chen X."/>
        </authorList>
    </citation>
    <scope>NUCLEOTIDE SEQUENCE [LARGE SCALE GENOMIC DNA]</scope>
    <source>
        <strain evidence="3">cv. Fuhuasheng</strain>
        <tissue evidence="2">Leaves</tissue>
    </source>
</reference>
<dbReference type="AlphaFoldDB" id="A0A444X5D1"/>
<evidence type="ECO:0000313" key="3">
    <source>
        <dbReference type="Proteomes" id="UP000289738"/>
    </source>
</evidence>
<protein>
    <recommendedName>
        <fullName evidence="1">Transposase MuDR plant domain-containing protein</fullName>
    </recommendedName>
</protein>
<accession>A0A444X5D1</accession>
<keyword evidence="3" id="KW-1185">Reference proteome</keyword>
<dbReference type="EMBL" id="SDMP01000020">
    <property type="protein sequence ID" value="RYQ84878.1"/>
    <property type="molecule type" value="Genomic_DNA"/>
</dbReference>